<protein>
    <submittedName>
        <fullName evidence="2">Uncharacterized protein</fullName>
    </submittedName>
</protein>
<dbReference type="Proteomes" id="UP000800094">
    <property type="component" value="Unassembled WGS sequence"/>
</dbReference>
<name>A0A6A6J1I1_9PLEO</name>
<organism evidence="2 3">
    <name type="scientific">Trematosphaeria pertusa</name>
    <dbReference type="NCBI Taxonomy" id="390896"/>
    <lineage>
        <taxon>Eukaryota</taxon>
        <taxon>Fungi</taxon>
        <taxon>Dikarya</taxon>
        <taxon>Ascomycota</taxon>
        <taxon>Pezizomycotina</taxon>
        <taxon>Dothideomycetes</taxon>
        <taxon>Pleosporomycetidae</taxon>
        <taxon>Pleosporales</taxon>
        <taxon>Massarineae</taxon>
        <taxon>Trematosphaeriaceae</taxon>
        <taxon>Trematosphaeria</taxon>
    </lineage>
</organism>
<dbReference type="AlphaFoldDB" id="A0A6A6J1I1"/>
<dbReference type="RefSeq" id="XP_033690307.1">
    <property type="nucleotide sequence ID" value="XM_033820022.1"/>
</dbReference>
<proteinExistence type="predicted"/>
<sequence length="109" mass="11618">MREHVRHGVRARVGLAKIRAAASFEAGAEFRVGSTQAPRAPIPPVPRSDPAGYRLPHAHGPGLAPRIESHLPMPRGVALYISSSIAFGDTRTSITLHTRRPATGNAISN</sequence>
<evidence type="ECO:0000313" key="2">
    <source>
        <dbReference type="EMBL" id="KAF2255303.1"/>
    </source>
</evidence>
<keyword evidence="3" id="KW-1185">Reference proteome</keyword>
<dbReference type="GeneID" id="54573352"/>
<feature type="region of interest" description="Disordered" evidence="1">
    <location>
        <begin position="35"/>
        <end position="61"/>
    </location>
</feature>
<accession>A0A6A6J1I1</accession>
<evidence type="ECO:0000256" key="1">
    <source>
        <dbReference type="SAM" id="MobiDB-lite"/>
    </source>
</evidence>
<dbReference type="EMBL" id="ML987190">
    <property type="protein sequence ID" value="KAF2255303.1"/>
    <property type="molecule type" value="Genomic_DNA"/>
</dbReference>
<evidence type="ECO:0000313" key="3">
    <source>
        <dbReference type="Proteomes" id="UP000800094"/>
    </source>
</evidence>
<reference evidence="2" key="1">
    <citation type="journal article" date="2020" name="Stud. Mycol.">
        <title>101 Dothideomycetes genomes: a test case for predicting lifestyles and emergence of pathogens.</title>
        <authorList>
            <person name="Haridas S."/>
            <person name="Albert R."/>
            <person name="Binder M."/>
            <person name="Bloem J."/>
            <person name="Labutti K."/>
            <person name="Salamov A."/>
            <person name="Andreopoulos B."/>
            <person name="Baker S."/>
            <person name="Barry K."/>
            <person name="Bills G."/>
            <person name="Bluhm B."/>
            <person name="Cannon C."/>
            <person name="Castanera R."/>
            <person name="Culley D."/>
            <person name="Daum C."/>
            <person name="Ezra D."/>
            <person name="Gonzalez J."/>
            <person name="Henrissat B."/>
            <person name="Kuo A."/>
            <person name="Liang C."/>
            <person name="Lipzen A."/>
            <person name="Lutzoni F."/>
            <person name="Magnuson J."/>
            <person name="Mondo S."/>
            <person name="Nolan M."/>
            <person name="Ohm R."/>
            <person name="Pangilinan J."/>
            <person name="Park H.-J."/>
            <person name="Ramirez L."/>
            <person name="Alfaro M."/>
            <person name="Sun H."/>
            <person name="Tritt A."/>
            <person name="Yoshinaga Y."/>
            <person name="Zwiers L.-H."/>
            <person name="Turgeon B."/>
            <person name="Goodwin S."/>
            <person name="Spatafora J."/>
            <person name="Crous P."/>
            <person name="Grigoriev I."/>
        </authorList>
    </citation>
    <scope>NUCLEOTIDE SEQUENCE</scope>
    <source>
        <strain evidence="2">CBS 122368</strain>
    </source>
</reference>
<gene>
    <name evidence="2" type="ORF">BU26DRAFT_153545</name>
</gene>